<keyword evidence="3 5" id="KW-0413">Isomerase</keyword>
<dbReference type="SMART" id="SM00922">
    <property type="entry name" value="MR_MLE"/>
    <property type="match status" value="1"/>
</dbReference>
<dbReference type="GO" id="GO:0009063">
    <property type="term" value="P:amino acid catabolic process"/>
    <property type="evidence" value="ECO:0007669"/>
    <property type="project" value="InterPro"/>
</dbReference>
<dbReference type="Pfam" id="PF13378">
    <property type="entry name" value="MR_MLE_C"/>
    <property type="match status" value="1"/>
</dbReference>
<comment type="similarity">
    <text evidence="1">Belongs to the mandelate racemase/muconate lactonizing enzyme family.</text>
</comment>
<dbReference type="GO" id="GO:0016854">
    <property type="term" value="F:racemase and epimerase activity"/>
    <property type="evidence" value="ECO:0007669"/>
    <property type="project" value="UniProtKB-ARBA"/>
</dbReference>
<dbReference type="Proteomes" id="UP000321306">
    <property type="component" value="Unassembled WGS sequence"/>
</dbReference>
<reference evidence="5 6" key="1">
    <citation type="submission" date="2019-07" db="EMBL/GenBank/DDBJ databases">
        <title>Whole genome shotgun sequence of Deinococcus cellulosilyticus NBRC 106333.</title>
        <authorList>
            <person name="Hosoyama A."/>
            <person name="Uohara A."/>
            <person name="Ohji S."/>
            <person name="Ichikawa N."/>
        </authorList>
    </citation>
    <scope>NUCLEOTIDE SEQUENCE [LARGE SCALE GENOMIC DNA]</scope>
    <source>
        <strain evidence="5 6">NBRC 106333</strain>
    </source>
</reference>
<dbReference type="InterPro" id="IPR013342">
    <property type="entry name" value="Mandelate_racemase_C"/>
</dbReference>
<gene>
    <name evidence="5" type="ORF">DC3_06130</name>
</gene>
<dbReference type="AlphaFoldDB" id="A0A511MXI4"/>
<dbReference type="Gene3D" id="3.30.390.10">
    <property type="entry name" value="Enolase-like, N-terminal domain"/>
    <property type="match status" value="1"/>
</dbReference>
<dbReference type="SFLD" id="SFLDS00001">
    <property type="entry name" value="Enolase"/>
    <property type="match status" value="1"/>
</dbReference>
<dbReference type="Gene3D" id="3.20.20.120">
    <property type="entry name" value="Enolase-like C-terminal domain"/>
    <property type="match status" value="1"/>
</dbReference>
<dbReference type="InterPro" id="IPR029017">
    <property type="entry name" value="Enolase-like_N"/>
</dbReference>
<comment type="caution">
    <text evidence="5">The sequence shown here is derived from an EMBL/GenBank/DDBJ whole genome shotgun (WGS) entry which is preliminary data.</text>
</comment>
<keyword evidence="6" id="KW-1185">Reference proteome</keyword>
<dbReference type="InterPro" id="IPR013341">
    <property type="entry name" value="Mandelate_racemase_N_dom"/>
</dbReference>
<evidence type="ECO:0000313" key="6">
    <source>
        <dbReference type="Proteomes" id="UP000321306"/>
    </source>
</evidence>
<proteinExistence type="inferred from homology"/>
<dbReference type="InterPro" id="IPR018110">
    <property type="entry name" value="Mandel_Rmase/mucon_lact_enz_CS"/>
</dbReference>
<name>A0A511MXI4_DEIC1</name>
<dbReference type="SUPFAM" id="SSF54826">
    <property type="entry name" value="Enolase N-terminal domain-like"/>
    <property type="match status" value="1"/>
</dbReference>
<dbReference type="EMBL" id="BJXB01000002">
    <property type="protein sequence ID" value="GEM44978.1"/>
    <property type="molecule type" value="Genomic_DNA"/>
</dbReference>
<dbReference type="SFLD" id="SFLDG00180">
    <property type="entry name" value="muconate_cycloisomerase"/>
    <property type="match status" value="1"/>
</dbReference>
<protein>
    <submittedName>
        <fullName evidence="5">Chloromuconate cycloisomerase</fullName>
    </submittedName>
</protein>
<evidence type="ECO:0000313" key="5">
    <source>
        <dbReference type="EMBL" id="GEM44978.1"/>
    </source>
</evidence>
<dbReference type="InterPro" id="IPR036849">
    <property type="entry name" value="Enolase-like_C_sf"/>
</dbReference>
<organism evidence="5 6">
    <name type="scientific">Deinococcus cellulosilyticus (strain DSM 18568 / NBRC 106333 / KACC 11606 / 5516J-15)</name>
    <dbReference type="NCBI Taxonomy" id="1223518"/>
    <lineage>
        <taxon>Bacteria</taxon>
        <taxon>Thermotogati</taxon>
        <taxon>Deinococcota</taxon>
        <taxon>Deinococci</taxon>
        <taxon>Deinococcales</taxon>
        <taxon>Deinococcaceae</taxon>
        <taxon>Deinococcus</taxon>
    </lineage>
</organism>
<feature type="domain" description="Mandelate racemase/muconate lactonizing enzyme C-terminal" evidence="4">
    <location>
        <begin position="140"/>
        <end position="235"/>
    </location>
</feature>
<dbReference type="GO" id="GO:0046872">
    <property type="term" value="F:metal ion binding"/>
    <property type="evidence" value="ECO:0007669"/>
    <property type="project" value="UniProtKB-KW"/>
</dbReference>
<evidence type="ECO:0000256" key="2">
    <source>
        <dbReference type="ARBA" id="ARBA00022723"/>
    </source>
</evidence>
<dbReference type="PROSITE" id="PS00909">
    <property type="entry name" value="MR_MLE_2"/>
    <property type="match status" value="1"/>
</dbReference>
<keyword evidence="2" id="KW-0479">Metal-binding</keyword>
<evidence type="ECO:0000259" key="4">
    <source>
        <dbReference type="SMART" id="SM00922"/>
    </source>
</evidence>
<dbReference type="InterPro" id="IPR029065">
    <property type="entry name" value="Enolase_C-like"/>
</dbReference>
<dbReference type="PANTHER" id="PTHR48073:SF2">
    <property type="entry name" value="O-SUCCINYLBENZOATE SYNTHASE"/>
    <property type="match status" value="1"/>
</dbReference>
<dbReference type="RefSeq" id="WP_307724732.1">
    <property type="nucleotide sequence ID" value="NZ_BJXB01000002.1"/>
</dbReference>
<evidence type="ECO:0000256" key="1">
    <source>
        <dbReference type="ARBA" id="ARBA00008031"/>
    </source>
</evidence>
<sequence length="360" mass="39678">MKIQNLDLTLYRLPMKSALKWGAVSAMSTADAALVRITLEDGTTGEGEALARPTIYGETLHSFQGITDLLRPRLIGMDIEDEGDLWKTVQSIANNHTIKGAIDSAMWEARFRSKGQDLFSALQGPHTDLRVSFILGITDLKGMLQEAREVYAAGVRVLKVKVGRDYQKDLQVIHALKQEFPDMDLYADSNETLTPDVAPQILAAMGEAGLLWVEEPLPVHQTRARMELKKLGVLPIIADDSCFTIGNLERELDLDTFDILNIKPPRSGITGSLKMLEMAKAAGKRVMIGSQAGNLTSMRHSALIASLEGVDCPSELTFFLKLGDDVSGPNPVLRDGHLNLRDLQNLQLDPEKLARYSFNL</sequence>
<dbReference type="Pfam" id="PF02746">
    <property type="entry name" value="MR_MLE_N"/>
    <property type="match status" value="1"/>
</dbReference>
<dbReference type="SUPFAM" id="SSF51604">
    <property type="entry name" value="Enolase C-terminal domain-like"/>
    <property type="match status" value="1"/>
</dbReference>
<accession>A0A511MXI4</accession>
<dbReference type="PANTHER" id="PTHR48073">
    <property type="entry name" value="O-SUCCINYLBENZOATE SYNTHASE-RELATED"/>
    <property type="match status" value="1"/>
</dbReference>
<evidence type="ECO:0000256" key="3">
    <source>
        <dbReference type="ARBA" id="ARBA00023235"/>
    </source>
</evidence>